<dbReference type="EMBL" id="CP061281">
    <property type="protein sequence ID" value="QNS02296.1"/>
    <property type="molecule type" value="Genomic_DNA"/>
</dbReference>
<dbReference type="KEGG" id="sxn:IAG42_00845"/>
<dbReference type="GO" id="GO:0005829">
    <property type="term" value="C:cytosol"/>
    <property type="evidence" value="ECO:0007669"/>
    <property type="project" value="TreeGrafter"/>
</dbReference>
<dbReference type="InterPro" id="IPR001387">
    <property type="entry name" value="Cro/C1-type_HTH"/>
</dbReference>
<gene>
    <name evidence="4" type="ORF">IAG42_00845</name>
</gene>
<dbReference type="SUPFAM" id="SSF47413">
    <property type="entry name" value="lambda repressor-like DNA-binding domains"/>
    <property type="match status" value="1"/>
</dbReference>
<dbReference type="Pfam" id="PF13560">
    <property type="entry name" value="HTH_31"/>
    <property type="match status" value="1"/>
</dbReference>
<feature type="domain" description="HTH cro/C1-type" evidence="3">
    <location>
        <begin position="38"/>
        <end position="92"/>
    </location>
</feature>
<dbReference type="PROSITE" id="PS50943">
    <property type="entry name" value="HTH_CROC1"/>
    <property type="match status" value="1"/>
</dbReference>
<reference evidence="4 5" key="1">
    <citation type="submission" date="2020-09" db="EMBL/GenBank/DDBJ databases">
        <title>A novel species.</title>
        <authorList>
            <person name="Gao J."/>
        </authorList>
    </citation>
    <scope>NUCLEOTIDE SEQUENCE [LARGE SCALE GENOMIC DNA]</scope>
    <source>
        <strain evidence="4 5">CRXT-Y-14</strain>
    </source>
</reference>
<dbReference type="InterPro" id="IPR024747">
    <property type="entry name" value="Pyridox_Oxase-rel"/>
</dbReference>
<dbReference type="Gene3D" id="2.30.110.10">
    <property type="entry name" value="Electron Transport, Fmn-binding Protein, Chain A"/>
    <property type="match status" value="1"/>
</dbReference>
<sequence>MTRTQHTGPQAAAEGTKTSTRESPATGVGGQSDLGRRLVARREALGLSREDLARLCGVDGNYIGYLEEHAASPSIGTLVRIADALGVTVDDLTGASSGHVQGRSSERRDASLETLDTAECLRLLGTHGIGRIAVFTVEGPAVFPVNYLVTGDTIAFRTAAEAVIASATETEVAFEIDRIDDVTAEGWSVLAVGELEATTDEEQRNLSALARSRPWAGGPRTLWMKLDPVRLTGRRVVHR</sequence>
<dbReference type="RefSeq" id="WP_188335051.1">
    <property type="nucleotide sequence ID" value="NZ_CP061281.1"/>
</dbReference>
<name>A0A7H1B0P1_9ACTN</name>
<dbReference type="SMART" id="SM00530">
    <property type="entry name" value="HTH_XRE"/>
    <property type="match status" value="1"/>
</dbReference>
<keyword evidence="1" id="KW-0238">DNA-binding</keyword>
<dbReference type="Pfam" id="PF12900">
    <property type="entry name" value="Pyridox_ox_2"/>
    <property type="match status" value="1"/>
</dbReference>
<dbReference type="Gene3D" id="1.10.260.40">
    <property type="entry name" value="lambda repressor-like DNA-binding domains"/>
    <property type="match status" value="1"/>
</dbReference>
<proteinExistence type="predicted"/>
<dbReference type="InterPro" id="IPR012349">
    <property type="entry name" value="Split_barrel_FMN-bd"/>
</dbReference>
<evidence type="ECO:0000313" key="4">
    <source>
        <dbReference type="EMBL" id="QNS02296.1"/>
    </source>
</evidence>
<organism evidence="4 5">
    <name type="scientific">Streptomyces xanthii</name>
    <dbReference type="NCBI Taxonomy" id="2768069"/>
    <lineage>
        <taxon>Bacteria</taxon>
        <taxon>Bacillati</taxon>
        <taxon>Actinomycetota</taxon>
        <taxon>Actinomycetes</taxon>
        <taxon>Kitasatosporales</taxon>
        <taxon>Streptomycetaceae</taxon>
        <taxon>Streptomyces</taxon>
    </lineage>
</organism>
<dbReference type="GO" id="GO:0003700">
    <property type="term" value="F:DNA-binding transcription factor activity"/>
    <property type="evidence" value="ECO:0007669"/>
    <property type="project" value="TreeGrafter"/>
</dbReference>
<dbReference type="PANTHER" id="PTHR46797:SF1">
    <property type="entry name" value="METHYLPHOSPHONATE SYNTHASE"/>
    <property type="match status" value="1"/>
</dbReference>
<protein>
    <submittedName>
        <fullName evidence="4">Pyridoxamine 5'-phosphate oxidase family protein</fullName>
    </submittedName>
</protein>
<evidence type="ECO:0000259" key="3">
    <source>
        <dbReference type="PROSITE" id="PS50943"/>
    </source>
</evidence>
<keyword evidence="5" id="KW-1185">Reference proteome</keyword>
<dbReference type="InterPro" id="IPR010982">
    <property type="entry name" value="Lambda_DNA-bd_dom_sf"/>
</dbReference>
<dbReference type="PANTHER" id="PTHR46797">
    <property type="entry name" value="HTH-TYPE TRANSCRIPTIONAL REGULATOR"/>
    <property type="match status" value="1"/>
</dbReference>
<dbReference type="CDD" id="cd00093">
    <property type="entry name" value="HTH_XRE"/>
    <property type="match status" value="1"/>
</dbReference>
<evidence type="ECO:0000256" key="2">
    <source>
        <dbReference type="SAM" id="MobiDB-lite"/>
    </source>
</evidence>
<feature type="region of interest" description="Disordered" evidence="2">
    <location>
        <begin position="1"/>
        <end position="34"/>
    </location>
</feature>
<dbReference type="AlphaFoldDB" id="A0A7H1B0P1"/>
<dbReference type="SUPFAM" id="SSF50475">
    <property type="entry name" value="FMN-binding split barrel"/>
    <property type="match status" value="1"/>
</dbReference>
<dbReference type="GO" id="GO:0003677">
    <property type="term" value="F:DNA binding"/>
    <property type="evidence" value="ECO:0007669"/>
    <property type="project" value="UniProtKB-KW"/>
</dbReference>
<evidence type="ECO:0000256" key="1">
    <source>
        <dbReference type="ARBA" id="ARBA00023125"/>
    </source>
</evidence>
<dbReference type="Proteomes" id="UP000516428">
    <property type="component" value="Chromosome"/>
</dbReference>
<dbReference type="InterPro" id="IPR050807">
    <property type="entry name" value="TransReg_Diox_bact_type"/>
</dbReference>
<evidence type="ECO:0000313" key="5">
    <source>
        <dbReference type="Proteomes" id="UP000516428"/>
    </source>
</evidence>
<accession>A0A7H1B0P1</accession>